<dbReference type="InterPro" id="IPR000182">
    <property type="entry name" value="GNAT_dom"/>
</dbReference>
<dbReference type="RefSeq" id="WP_101641844.1">
    <property type="nucleotide sequence ID" value="NZ_PGUY01000031.1"/>
</dbReference>
<name>A0A2N5M6G3_9BACI</name>
<accession>A0A2N5M6G3</accession>
<gene>
    <name evidence="2" type="ORF">CUU66_10550</name>
</gene>
<keyword evidence="2" id="KW-0808">Transferase</keyword>
<organism evidence="2 3">
    <name type="scientific">Peribacillus deserti</name>
    <dbReference type="NCBI Taxonomy" id="673318"/>
    <lineage>
        <taxon>Bacteria</taxon>
        <taxon>Bacillati</taxon>
        <taxon>Bacillota</taxon>
        <taxon>Bacilli</taxon>
        <taxon>Bacillales</taxon>
        <taxon>Bacillaceae</taxon>
        <taxon>Peribacillus</taxon>
    </lineage>
</organism>
<dbReference type="Pfam" id="PF00583">
    <property type="entry name" value="Acetyltransf_1"/>
    <property type="match status" value="1"/>
</dbReference>
<dbReference type="CDD" id="cd04301">
    <property type="entry name" value="NAT_SF"/>
    <property type="match status" value="1"/>
</dbReference>
<dbReference type="AlphaFoldDB" id="A0A2N5M6G3"/>
<dbReference type="SUPFAM" id="SSF55729">
    <property type="entry name" value="Acyl-CoA N-acyltransferases (Nat)"/>
    <property type="match status" value="1"/>
</dbReference>
<dbReference type="Gene3D" id="3.40.630.30">
    <property type="match status" value="1"/>
</dbReference>
<evidence type="ECO:0000259" key="1">
    <source>
        <dbReference type="PROSITE" id="PS51186"/>
    </source>
</evidence>
<dbReference type="PROSITE" id="PS51186">
    <property type="entry name" value="GNAT"/>
    <property type="match status" value="1"/>
</dbReference>
<evidence type="ECO:0000313" key="3">
    <source>
        <dbReference type="Proteomes" id="UP000234748"/>
    </source>
</evidence>
<protein>
    <submittedName>
        <fullName evidence="2">GNAT family N-acetyltransferase</fullName>
    </submittedName>
</protein>
<dbReference type="InterPro" id="IPR016181">
    <property type="entry name" value="Acyl_CoA_acyltransferase"/>
</dbReference>
<comment type="caution">
    <text evidence="2">The sequence shown here is derived from an EMBL/GenBank/DDBJ whole genome shotgun (WGS) entry which is preliminary data.</text>
</comment>
<dbReference type="Proteomes" id="UP000234748">
    <property type="component" value="Unassembled WGS sequence"/>
</dbReference>
<evidence type="ECO:0000313" key="2">
    <source>
        <dbReference type="EMBL" id="PLT29958.1"/>
    </source>
</evidence>
<dbReference type="OrthoDB" id="511027at2"/>
<dbReference type="EMBL" id="PGUY01000031">
    <property type="protein sequence ID" value="PLT29958.1"/>
    <property type="molecule type" value="Genomic_DNA"/>
</dbReference>
<dbReference type="GO" id="GO:0016747">
    <property type="term" value="F:acyltransferase activity, transferring groups other than amino-acyl groups"/>
    <property type="evidence" value="ECO:0007669"/>
    <property type="project" value="InterPro"/>
</dbReference>
<reference evidence="2 3" key="1">
    <citation type="submission" date="2017-11" db="EMBL/GenBank/DDBJ databases">
        <title>Comparitive Functional Genomics of Dry Heat Resistant strains isolated from the Viking Spacecraft.</title>
        <authorList>
            <person name="Seuylemezian A."/>
            <person name="Cooper K."/>
            <person name="Vaishampayan P."/>
        </authorList>
    </citation>
    <scope>NUCLEOTIDE SEQUENCE [LARGE SCALE GENOMIC DNA]</scope>
    <source>
        <strain evidence="2 3">V1-29</strain>
    </source>
</reference>
<feature type="domain" description="N-acetyltransferase" evidence="1">
    <location>
        <begin position="110"/>
        <end position="255"/>
    </location>
</feature>
<sequence>MNQLLPLEKIVNHSFKILNGLPDYINIEEKHTEREDEPSLENKIASIINFANARKVNRIGAIIQKSSNNYQLLTRLLKKYKFEFYASRIEVQRDLHDIEKVPYSFEWRSIGSRTISEEDFKTLWSRCMTGSANAASTLSIDEHLSSVKSELGTGWEHSCLAVFIDGEAAGISIPHLEPGTAEEGRIFYFGLIPEQRGKGISAEIHYQSLRILREKGASYYVGSTHESNLGMQAVFWKNGCMLKGHVESYYRTVKM</sequence>
<proteinExistence type="predicted"/>
<keyword evidence="3" id="KW-1185">Reference proteome</keyword>